<dbReference type="Gene3D" id="3.90.550.10">
    <property type="entry name" value="Spore Coat Polysaccharide Biosynthesis Protein SpsA, Chain A"/>
    <property type="match status" value="1"/>
</dbReference>
<feature type="transmembrane region" description="Helical" evidence="6">
    <location>
        <begin position="308"/>
        <end position="328"/>
    </location>
</feature>
<dbReference type="InterPro" id="IPR029044">
    <property type="entry name" value="Nucleotide-diphossugar_trans"/>
</dbReference>
<protein>
    <submittedName>
        <fullName evidence="8">Succinoglycan biosynthesis protein exoa</fullName>
    </submittedName>
</protein>
<dbReference type="Proteomes" id="UP000193017">
    <property type="component" value="Chromosome"/>
</dbReference>
<dbReference type="PANTHER" id="PTHR43646">
    <property type="entry name" value="GLYCOSYLTRANSFERASE"/>
    <property type="match status" value="1"/>
</dbReference>
<dbReference type="CDD" id="cd02525">
    <property type="entry name" value="Succinoglycan_BP_ExoA"/>
    <property type="match status" value="1"/>
</dbReference>
<comment type="subcellular location">
    <subcellularLocation>
        <location evidence="1">Cell membrane</location>
    </subcellularLocation>
</comment>
<keyword evidence="3" id="KW-0328">Glycosyltransferase</keyword>
<feature type="transmembrane region" description="Helical" evidence="6">
    <location>
        <begin position="282"/>
        <end position="301"/>
    </location>
</feature>
<dbReference type="Pfam" id="PF00535">
    <property type="entry name" value="Glycos_transf_2"/>
    <property type="match status" value="1"/>
</dbReference>
<dbReference type="GO" id="GO:0005886">
    <property type="term" value="C:plasma membrane"/>
    <property type="evidence" value="ECO:0007669"/>
    <property type="project" value="UniProtKB-SubCell"/>
</dbReference>
<evidence type="ECO:0000256" key="5">
    <source>
        <dbReference type="ARBA" id="ARBA00023136"/>
    </source>
</evidence>
<sequence length="343" mass="36405">MGGAPALDLPDPAGPVAGRVLIVIPTLNEAAHIADVLDAVLPFADRADARIVVVDGGSADATAAIVRKHAARHPRIALLDNPGRLQAAAVNRAVEAWGEGHEWLLRLDAHSAYPPDYGDALLAEAAQTGADSVVVSMQAQGEGGLQRLIADAQNSRIGNGGSAHRLAGRGAWVDHGHHALMRMAAFRAVGGYDERFSHNEDAELDHRLRAAGYRIRLTGRTALGYFPRKRLAPLMRQYFNFGRGRARNLAKHGTRPALRQAAVAMLAPALLLTLLVPLSPVFALPLAVWLLACLAGGLMIARSTRNPAGVLAGFIAGLMHLAWSAGYWSERLAPAPRIGRTAT</sequence>
<dbReference type="PANTHER" id="PTHR43646:SF2">
    <property type="entry name" value="GLYCOSYLTRANSFERASE 2-LIKE DOMAIN-CONTAINING PROTEIN"/>
    <property type="match status" value="1"/>
</dbReference>
<reference evidence="8 9" key="1">
    <citation type="submission" date="2017-03" db="EMBL/GenBank/DDBJ databases">
        <title>Genome sequence of Paracoccus contaminans isolated from a water microcosm.</title>
        <authorList>
            <person name="Aurass P."/>
            <person name="Karste S."/>
            <person name="Trost E."/>
            <person name="Glaeser S.P."/>
            <person name="Kaempfer P."/>
            <person name="Flieger A."/>
        </authorList>
    </citation>
    <scope>NUCLEOTIDE SEQUENCE [LARGE SCALE GENOMIC DNA]</scope>
    <source>
        <strain evidence="9">RKI 16-01929T\LMG 29738T\CCM 8701T\CIP 111112T</strain>
    </source>
</reference>
<feature type="domain" description="Glycosyltransferase 2-like" evidence="7">
    <location>
        <begin position="22"/>
        <end position="189"/>
    </location>
</feature>
<keyword evidence="6" id="KW-1133">Transmembrane helix</keyword>
<accession>A0A1W6D0R9</accession>
<evidence type="ECO:0000313" key="9">
    <source>
        <dbReference type="Proteomes" id="UP000193017"/>
    </source>
</evidence>
<evidence type="ECO:0000256" key="3">
    <source>
        <dbReference type="ARBA" id="ARBA00022676"/>
    </source>
</evidence>
<keyword evidence="5 6" id="KW-0472">Membrane</keyword>
<gene>
    <name evidence="8" type="ORF">B0A89_04255</name>
</gene>
<keyword evidence="4" id="KW-0808">Transferase</keyword>
<keyword evidence="6" id="KW-0812">Transmembrane</keyword>
<evidence type="ECO:0000256" key="1">
    <source>
        <dbReference type="ARBA" id="ARBA00004236"/>
    </source>
</evidence>
<evidence type="ECO:0000259" key="7">
    <source>
        <dbReference type="Pfam" id="PF00535"/>
    </source>
</evidence>
<evidence type="ECO:0000313" key="8">
    <source>
        <dbReference type="EMBL" id="ARJ70707.1"/>
    </source>
</evidence>
<keyword evidence="9" id="KW-1185">Reference proteome</keyword>
<evidence type="ECO:0000256" key="4">
    <source>
        <dbReference type="ARBA" id="ARBA00022679"/>
    </source>
</evidence>
<proteinExistence type="predicted"/>
<dbReference type="AlphaFoldDB" id="A0A1W6D0R9"/>
<dbReference type="GO" id="GO:0016757">
    <property type="term" value="F:glycosyltransferase activity"/>
    <property type="evidence" value="ECO:0007669"/>
    <property type="project" value="UniProtKB-KW"/>
</dbReference>
<name>A0A1W6D0R9_9RHOB</name>
<keyword evidence="2" id="KW-1003">Cell membrane</keyword>
<evidence type="ECO:0000256" key="6">
    <source>
        <dbReference type="SAM" id="Phobius"/>
    </source>
</evidence>
<dbReference type="EMBL" id="CP020612">
    <property type="protein sequence ID" value="ARJ70707.1"/>
    <property type="molecule type" value="Genomic_DNA"/>
</dbReference>
<organism evidence="8 9">
    <name type="scientific">Paracoccus contaminans</name>
    <dbReference type="NCBI Taxonomy" id="1945662"/>
    <lineage>
        <taxon>Bacteria</taxon>
        <taxon>Pseudomonadati</taxon>
        <taxon>Pseudomonadota</taxon>
        <taxon>Alphaproteobacteria</taxon>
        <taxon>Rhodobacterales</taxon>
        <taxon>Paracoccaceae</taxon>
        <taxon>Paracoccus</taxon>
    </lineage>
</organism>
<dbReference type="InterPro" id="IPR001173">
    <property type="entry name" value="Glyco_trans_2-like"/>
</dbReference>
<dbReference type="STRING" id="1945662.B0A89_04255"/>
<dbReference type="SUPFAM" id="SSF53448">
    <property type="entry name" value="Nucleotide-diphospho-sugar transferases"/>
    <property type="match status" value="1"/>
</dbReference>
<dbReference type="KEGG" id="pcon:B0A89_04255"/>
<evidence type="ECO:0000256" key="2">
    <source>
        <dbReference type="ARBA" id="ARBA00022475"/>
    </source>
</evidence>